<dbReference type="EMBL" id="JBHTMK010000018">
    <property type="protein sequence ID" value="MFD1366461.1"/>
    <property type="molecule type" value="Genomic_DNA"/>
</dbReference>
<feature type="region of interest" description="Disordered" evidence="1">
    <location>
        <begin position="186"/>
        <end position="205"/>
    </location>
</feature>
<evidence type="ECO:0000256" key="1">
    <source>
        <dbReference type="SAM" id="MobiDB-lite"/>
    </source>
</evidence>
<proteinExistence type="predicted"/>
<dbReference type="Proteomes" id="UP001597183">
    <property type="component" value="Unassembled WGS sequence"/>
</dbReference>
<protein>
    <submittedName>
        <fullName evidence="2">Uncharacterized protein</fullName>
    </submittedName>
</protein>
<keyword evidence="3" id="KW-1185">Reference proteome</keyword>
<sequence>MVFLQANTIALLWLVLQGYQEQVRQAQNDVVKLVNLAEEVIDAYDPSSLCGSTDSKNLTFNIAIGVLGVLSAGAGAAGMAVASVVAAVGGAVLGVAKDAYEPAAPRDADIGGDSMAAIWQSILTATEKLRLQFEASERELHDIIAGFHAGVVNGNIRLGKAGDGWKVNIPAMEAFRSAALGAGTTRLDRPLMGSDNPDPAHSPDF</sequence>
<name>A0ABW4A6Z8_9ACTN</name>
<accession>A0ABW4A6Z8</accession>
<organism evidence="2 3">
    <name type="scientific">Actinoplanes sichuanensis</name>
    <dbReference type="NCBI Taxonomy" id="512349"/>
    <lineage>
        <taxon>Bacteria</taxon>
        <taxon>Bacillati</taxon>
        <taxon>Actinomycetota</taxon>
        <taxon>Actinomycetes</taxon>
        <taxon>Micromonosporales</taxon>
        <taxon>Micromonosporaceae</taxon>
        <taxon>Actinoplanes</taxon>
    </lineage>
</organism>
<reference evidence="3" key="1">
    <citation type="journal article" date="2019" name="Int. J. Syst. Evol. Microbiol.">
        <title>The Global Catalogue of Microorganisms (GCM) 10K type strain sequencing project: providing services to taxonomists for standard genome sequencing and annotation.</title>
        <authorList>
            <consortium name="The Broad Institute Genomics Platform"/>
            <consortium name="The Broad Institute Genome Sequencing Center for Infectious Disease"/>
            <person name="Wu L."/>
            <person name="Ma J."/>
        </authorList>
    </citation>
    <scope>NUCLEOTIDE SEQUENCE [LARGE SCALE GENOMIC DNA]</scope>
    <source>
        <strain evidence="3">CCM 7526</strain>
    </source>
</reference>
<comment type="caution">
    <text evidence="2">The sequence shown here is derived from an EMBL/GenBank/DDBJ whole genome shotgun (WGS) entry which is preliminary data.</text>
</comment>
<evidence type="ECO:0000313" key="3">
    <source>
        <dbReference type="Proteomes" id="UP001597183"/>
    </source>
</evidence>
<dbReference type="RefSeq" id="WP_317793221.1">
    <property type="nucleotide sequence ID" value="NZ_AP028461.1"/>
</dbReference>
<evidence type="ECO:0000313" key="2">
    <source>
        <dbReference type="EMBL" id="MFD1366461.1"/>
    </source>
</evidence>
<gene>
    <name evidence="2" type="ORF">ACFQ5G_13995</name>
</gene>